<dbReference type="EMBL" id="KE504139">
    <property type="protein sequence ID" value="EPT01872.1"/>
    <property type="molecule type" value="Genomic_DNA"/>
</dbReference>
<gene>
    <name evidence="2" type="ORF">FOMPIDRAFT_99600</name>
</gene>
<reference evidence="2 3" key="1">
    <citation type="journal article" date="2012" name="Science">
        <title>The Paleozoic origin of enzymatic lignin decomposition reconstructed from 31 fungal genomes.</title>
        <authorList>
            <person name="Floudas D."/>
            <person name="Binder M."/>
            <person name="Riley R."/>
            <person name="Barry K."/>
            <person name="Blanchette R.A."/>
            <person name="Henrissat B."/>
            <person name="Martinez A.T."/>
            <person name="Otillar R."/>
            <person name="Spatafora J.W."/>
            <person name="Yadav J.S."/>
            <person name="Aerts A."/>
            <person name="Benoit I."/>
            <person name="Boyd A."/>
            <person name="Carlson A."/>
            <person name="Copeland A."/>
            <person name="Coutinho P.M."/>
            <person name="de Vries R.P."/>
            <person name="Ferreira P."/>
            <person name="Findley K."/>
            <person name="Foster B."/>
            <person name="Gaskell J."/>
            <person name="Glotzer D."/>
            <person name="Gorecki P."/>
            <person name="Heitman J."/>
            <person name="Hesse C."/>
            <person name="Hori C."/>
            <person name="Igarashi K."/>
            <person name="Jurgens J.A."/>
            <person name="Kallen N."/>
            <person name="Kersten P."/>
            <person name="Kohler A."/>
            <person name="Kuees U."/>
            <person name="Kumar T.K.A."/>
            <person name="Kuo A."/>
            <person name="LaButti K."/>
            <person name="Larrondo L.F."/>
            <person name="Lindquist E."/>
            <person name="Ling A."/>
            <person name="Lombard V."/>
            <person name="Lucas S."/>
            <person name="Lundell T."/>
            <person name="Martin R."/>
            <person name="McLaughlin D.J."/>
            <person name="Morgenstern I."/>
            <person name="Morin E."/>
            <person name="Murat C."/>
            <person name="Nagy L.G."/>
            <person name="Nolan M."/>
            <person name="Ohm R.A."/>
            <person name="Patyshakuliyeva A."/>
            <person name="Rokas A."/>
            <person name="Ruiz-Duenas F.J."/>
            <person name="Sabat G."/>
            <person name="Salamov A."/>
            <person name="Samejima M."/>
            <person name="Schmutz J."/>
            <person name="Slot J.C."/>
            <person name="St John F."/>
            <person name="Stenlid J."/>
            <person name="Sun H."/>
            <person name="Sun S."/>
            <person name="Syed K."/>
            <person name="Tsang A."/>
            <person name="Wiebenga A."/>
            <person name="Young D."/>
            <person name="Pisabarro A."/>
            <person name="Eastwood D.C."/>
            <person name="Martin F."/>
            <person name="Cullen D."/>
            <person name="Grigoriev I.V."/>
            <person name="Hibbett D.S."/>
        </authorList>
    </citation>
    <scope>NUCLEOTIDE SEQUENCE</scope>
    <source>
        <strain evidence="3">FP-58527</strain>
    </source>
</reference>
<keyword evidence="3" id="KW-1185">Reference proteome</keyword>
<evidence type="ECO:0000256" key="1">
    <source>
        <dbReference type="SAM" id="MobiDB-lite"/>
    </source>
</evidence>
<feature type="region of interest" description="Disordered" evidence="1">
    <location>
        <begin position="1"/>
        <end position="37"/>
    </location>
</feature>
<name>S8EA54_FOMSC</name>
<proteinExistence type="predicted"/>
<protein>
    <submittedName>
        <fullName evidence="2">Uncharacterized protein</fullName>
    </submittedName>
</protein>
<organism evidence="2 3">
    <name type="scientific">Fomitopsis schrenkii</name>
    <name type="common">Brown rot fungus</name>
    <dbReference type="NCBI Taxonomy" id="2126942"/>
    <lineage>
        <taxon>Eukaryota</taxon>
        <taxon>Fungi</taxon>
        <taxon>Dikarya</taxon>
        <taxon>Basidiomycota</taxon>
        <taxon>Agaricomycotina</taxon>
        <taxon>Agaricomycetes</taxon>
        <taxon>Polyporales</taxon>
        <taxon>Fomitopsis</taxon>
    </lineage>
</organism>
<dbReference type="InParanoid" id="S8EA54"/>
<feature type="compositionally biased region" description="Low complexity" evidence="1">
    <location>
        <begin position="1"/>
        <end position="16"/>
    </location>
</feature>
<dbReference type="OrthoDB" id="2795988at2759"/>
<feature type="compositionally biased region" description="Acidic residues" evidence="1">
    <location>
        <begin position="118"/>
        <end position="141"/>
    </location>
</feature>
<sequence length="241" mass="27484">MPLSSTSIPSFTLSSIDPPGEKRKLLPPYNQPPFKRGTLTSEMRQRLLNMNPPPTLHRSLIPDLGATWKPPIFYYGWSMGDLIPVLLEYAKEKRIVQYTVVGYVYKPVAPTGEKLYDSDDESDEDDPEDAWQAEDEDEEEPGEILVDELTSAQNALWAMVEEAGVCVLRRQLYNRPFEICGVLHGPNKLAISLYSNYELDRAHAISSEDIAKVQKYLGIQEAPAWYVSNADYMWSRITPRW</sequence>
<dbReference type="Proteomes" id="UP000015241">
    <property type="component" value="Unassembled WGS sequence"/>
</dbReference>
<dbReference type="AlphaFoldDB" id="S8EA54"/>
<evidence type="ECO:0000313" key="2">
    <source>
        <dbReference type="EMBL" id="EPT01872.1"/>
    </source>
</evidence>
<evidence type="ECO:0000313" key="3">
    <source>
        <dbReference type="Proteomes" id="UP000015241"/>
    </source>
</evidence>
<accession>S8EA54</accession>
<dbReference type="HOGENOM" id="CLU_101850_0_0_1"/>
<feature type="region of interest" description="Disordered" evidence="1">
    <location>
        <begin position="112"/>
        <end position="141"/>
    </location>
</feature>